<accession>A0AAV7MA42</accession>
<evidence type="ECO:0000313" key="1">
    <source>
        <dbReference type="EMBL" id="KAJ1099347.1"/>
    </source>
</evidence>
<proteinExistence type="predicted"/>
<evidence type="ECO:0000313" key="2">
    <source>
        <dbReference type="Proteomes" id="UP001066276"/>
    </source>
</evidence>
<keyword evidence="2" id="KW-1185">Reference proteome</keyword>
<organism evidence="1 2">
    <name type="scientific">Pleurodeles waltl</name>
    <name type="common">Iberian ribbed newt</name>
    <dbReference type="NCBI Taxonomy" id="8319"/>
    <lineage>
        <taxon>Eukaryota</taxon>
        <taxon>Metazoa</taxon>
        <taxon>Chordata</taxon>
        <taxon>Craniata</taxon>
        <taxon>Vertebrata</taxon>
        <taxon>Euteleostomi</taxon>
        <taxon>Amphibia</taxon>
        <taxon>Batrachia</taxon>
        <taxon>Caudata</taxon>
        <taxon>Salamandroidea</taxon>
        <taxon>Salamandridae</taxon>
        <taxon>Pleurodelinae</taxon>
        <taxon>Pleurodeles</taxon>
    </lineage>
</organism>
<dbReference type="Proteomes" id="UP001066276">
    <property type="component" value="Chromosome 10"/>
</dbReference>
<dbReference type="AlphaFoldDB" id="A0AAV7MA42"/>
<dbReference type="EMBL" id="JANPWB010000014">
    <property type="protein sequence ID" value="KAJ1099347.1"/>
    <property type="molecule type" value="Genomic_DNA"/>
</dbReference>
<name>A0AAV7MA42_PLEWA</name>
<protein>
    <submittedName>
        <fullName evidence="1">Uncharacterized protein</fullName>
    </submittedName>
</protein>
<sequence>MFVCALRIKTTYNVTSVSLELNITTLSWRRAGFLLRVHRGKIRTIFMGSFFVDGVLHTISVKITDVFWAFPSGGSARADACRTRTACVARWGLMEKKRRLERGEATGETRSRR</sequence>
<gene>
    <name evidence="1" type="ORF">NDU88_004449</name>
</gene>
<reference evidence="1" key="1">
    <citation type="journal article" date="2022" name="bioRxiv">
        <title>Sequencing and chromosome-scale assembly of the giantPleurodeles waltlgenome.</title>
        <authorList>
            <person name="Brown T."/>
            <person name="Elewa A."/>
            <person name="Iarovenko S."/>
            <person name="Subramanian E."/>
            <person name="Araus A.J."/>
            <person name="Petzold A."/>
            <person name="Susuki M."/>
            <person name="Suzuki K.-i.T."/>
            <person name="Hayashi T."/>
            <person name="Toyoda A."/>
            <person name="Oliveira C."/>
            <person name="Osipova E."/>
            <person name="Leigh N.D."/>
            <person name="Simon A."/>
            <person name="Yun M.H."/>
        </authorList>
    </citation>
    <scope>NUCLEOTIDE SEQUENCE</scope>
    <source>
        <strain evidence="1">20211129_DDA</strain>
        <tissue evidence="1">Liver</tissue>
    </source>
</reference>
<comment type="caution">
    <text evidence="1">The sequence shown here is derived from an EMBL/GenBank/DDBJ whole genome shotgun (WGS) entry which is preliminary data.</text>
</comment>